<dbReference type="AlphaFoldDB" id="A0AAQ4FLZ3"/>
<comment type="caution">
    <text evidence="1">The sequence shown here is derived from an EMBL/GenBank/DDBJ whole genome shotgun (WGS) entry which is preliminary data.</text>
</comment>
<feature type="non-terminal residue" evidence="1">
    <location>
        <position position="120"/>
    </location>
</feature>
<dbReference type="EMBL" id="JARKHS020000975">
    <property type="protein sequence ID" value="KAK8788297.1"/>
    <property type="molecule type" value="Genomic_DNA"/>
</dbReference>
<gene>
    <name evidence="1" type="ORF">V5799_021927</name>
</gene>
<name>A0AAQ4FLZ3_AMBAM</name>
<proteinExistence type="predicted"/>
<sequence>MAESGFKRFERLLKILNYVAVPLEHAKAIIVAFFVCADWTSNEQSFAALGEISQSCNPEYLRSVTAIRAVQSTPCSALYYERHALVEARRGWTSVGLLCGSDSNKALLVDCGRYPIYALR</sequence>
<accession>A0AAQ4FLZ3</accession>
<organism evidence="1 2">
    <name type="scientific">Amblyomma americanum</name>
    <name type="common">Lone star tick</name>
    <dbReference type="NCBI Taxonomy" id="6943"/>
    <lineage>
        <taxon>Eukaryota</taxon>
        <taxon>Metazoa</taxon>
        <taxon>Ecdysozoa</taxon>
        <taxon>Arthropoda</taxon>
        <taxon>Chelicerata</taxon>
        <taxon>Arachnida</taxon>
        <taxon>Acari</taxon>
        <taxon>Parasitiformes</taxon>
        <taxon>Ixodida</taxon>
        <taxon>Ixodoidea</taxon>
        <taxon>Ixodidae</taxon>
        <taxon>Amblyomminae</taxon>
        <taxon>Amblyomma</taxon>
    </lineage>
</organism>
<evidence type="ECO:0000313" key="2">
    <source>
        <dbReference type="Proteomes" id="UP001321473"/>
    </source>
</evidence>
<dbReference type="Proteomes" id="UP001321473">
    <property type="component" value="Unassembled WGS sequence"/>
</dbReference>
<evidence type="ECO:0000313" key="1">
    <source>
        <dbReference type="EMBL" id="KAK8788297.1"/>
    </source>
</evidence>
<reference evidence="1 2" key="1">
    <citation type="journal article" date="2023" name="Arcadia Sci">
        <title>De novo assembly of a long-read Amblyomma americanum tick genome.</title>
        <authorList>
            <person name="Chou S."/>
            <person name="Poskanzer K.E."/>
            <person name="Rollins M."/>
            <person name="Thuy-Boun P.S."/>
        </authorList>
    </citation>
    <scope>NUCLEOTIDE SEQUENCE [LARGE SCALE GENOMIC DNA]</scope>
    <source>
        <strain evidence="1">F_SG_1</strain>
        <tissue evidence="1">Salivary glands</tissue>
    </source>
</reference>
<keyword evidence="2" id="KW-1185">Reference proteome</keyword>
<protein>
    <submittedName>
        <fullName evidence="1">Uncharacterized protein</fullName>
    </submittedName>
</protein>